<dbReference type="AlphaFoldDB" id="A0A5N5HHD5"/>
<reference evidence="3 4" key="3">
    <citation type="submission" date="2019-11" db="EMBL/GenBank/DDBJ databases">
        <title>A de novo genome assembly of a pear dwarfing rootstock.</title>
        <authorList>
            <person name="Wang F."/>
            <person name="Wang J."/>
            <person name="Li S."/>
            <person name="Zhang Y."/>
            <person name="Fang M."/>
            <person name="Ma L."/>
            <person name="Zhao Y."/>
            <person name="Jiang S."/>
        </authorList>
    </citation>
    <scope>NUCLEOTIDE SEQUENCE [LARGE SCALE GENOMIC DNA]</scope>
    <source>
        <strain evidence="3">S2</strain>
        <tissue evidence="3">Leaf</tissue>
    </source>
</reference>
<dbReference type="PANTHER" id="PTHR43440:SF1">
    <property type="entry name" value="UREASE"/>
    <property type="match status" value="1"/>
</dbReference>
<dbReference type="InterPro" id="IPR017951">
    <property type="entry name" value="Urease_asu_c"/>
</dbReference>
<reference evidence="4" key="2">
    <citation type="submission" date="2019-10" db="EMBL/GenBank/DDBJ databases">
        <title>A de novo genome assembly of a pear dwarfing rootstock.</title>
        <authorList>
            <person name="Wang F."/>
            <person name="Wang J."/>
            <person name="Li S."/>
            <person name="Zhang Y."/>
            <person name="Fang M."/>
            <person name="Ma L."/>
            <person name="Zhao Y."/>
            <person name="Jiang S."/>
        </authorList>
    </citation>
    <scope>NUCLEOTIDE SEQUENCE [LARGE SCALE GENOMIC DNA]</scope>
</reference>
<comment type="caution">
    <text evidence="3">The sequence shown here is derived from an EMBL/GenBank/DDBJ whole genome shotgun (WGS) entry which is preliminary data.</text>
</comment>
<dbReference type="EMBL" id="SMOL01000160">
    <property type="protein sequence ID" value="KAB2624890.1"/>
    <property type="molecule type" value="Genomic_DNA"/>
</dbReference>
<dbReference type="GO" id="GO:0009039">
    <property type="term" value="F:urease activity"/>
    <property type="evidence" value="ECO:0007669"/>
    <property type="project" value="InterPro"/>
</dbReference>
<name>A0A5N5HHD5_9ROSA</name>
<dbReference type="SUPFAM" id="SSF51556">
    <property type="entry name" value="Metallo-dependent hydrolases"/>
    <property type="match status" value="1"/>
</dbReference>
<evidence type="ECO:0000259" key="2">
    <source>
        <dbReference type="PROSITE" id="PS51368"/>
    </source>
</evidence>
<comment type="caution">
    <text evidence="1">Lacks conserved residue(s) required for the propagation of feature annotation.</text>
</comment>
<dbReference type="GO" id="GO:0016151">
    <property type="term" value="F:nickel cation binding"/>
    <property type="evidence" value="ECO:0007669"/>
    <property type="project" value="InterPro"/>
</dbReference>
<organism evidence="3 4">
    <name type="scientific">Pyrus ussuriensis x Pyrus communis</name>
    <dbReference type="NCBI Taxonomy" id="2448454"/>
    <lineage>
        <taxon>Eukaryota</taxon>
        <taxon>Viridiplantae</taxon>
        <taxon>Streptophyta</taxon>
        <taxon>Embryophyta</taxon>
        <taxon>Tracheophyta</taxon>
        <taxon>Spermatophyta</taxon>
        <taxon>Magnoliopsida</taxon>
        <taxon>eudicotyledons</taxon>
        <taxon>Gunneridae</taxon>
        <taxon>Pentapetalae</taxon>
        <taxon>rosids</taxon>
        <taxon>fabids</taxon>
        <taxon>Rosales</taxon>
        <taxon>Rosaceae</taxon>
        <taxon>Amygdaloideae</taxon>
        <taxon>Maleae</taxon>
        <taxon>Pyrus</taxon>
    </lineage>
</organism>
<keyword evidence="4" id="KW-1185">Reference proteome</keyword>
<gene>
    <name evidence="3" type="ORF">D8674_016550</name>
</gene>
<sequence>MVIKCGAIAWANMGDPNVSIPTPEPVISRPMLGAFVKAAVDNWVKDLYCLEKREVDPETYTVTADGMVLTRSPATTVPLSRNYFMFYAPSQFLKTTSPTSIIIQKSNELKENT</sequence>
<evidence type="ECO:0000256" key="1">
    <source>
        <dbReference type="PROSITE-ProRule" id="PRU00700"/>
    </source>
</evidence>
<dbReference type="InterPro" id="IPR011059">
    <property type="entry name" value="Metal-dep_hydrolase_composite"/>
</dbReference>
<evidence type="ECO:0000313" key="3">
    <source>
        <dbReference type="EMBL" id="KAB2624890.1"/>
    </source>
</evidence>
<dbReference type="InterPro" id="IPR032466">
    <property type="entry name" value="Metal_Hydrolase"/>
</dbReference>
<reference evidence="3 4" key="1">
    <citation type="submission" date="2019-09" db="EMBL/GenBank/DDBJ databases">
        <authorList>
            <person name="Ou C."/>
        </authorList>
    </citation>
    <scope>NUCLEOTIDE SEQUENCE [LARGE SCALE GENOMIC DNA]</scope>
    <source>
        <strain evidence="3">S2</strain>
        <tissue evidence="3">Leaf</tissue>
    </source>
</reference>
<evidence type="ECO:0000313" key="4">
    <source>
        <dbReference type="Proteomes" id="UP000327157"/>
    </source>
</evidence>
<dbReference type="Gene3D" id="3.20.20.140">
    <property type="entry name" value="Metal-dependent hydrolases"/>
    <property type="match status" value="1"/>
</dbReference>
<protein>
    <submittedName>
        <fullName evidence="3">Urease-like</fullName>
    </submittedName>
</protein>
<proteinExistence type="predicted"/>
<accession>A0A5N5HHD5</accession>
<dbReference type="PROSITE" id="PS51368">
    <property type="entry name" value="UREASE_3"/>
    <property type="match status" value="1"/>
</dbReference>
<dbReference type="Gene3D" id="2.30.40.10">
    <property type="entry name" value="Urease, subunit C, domain 1"/>
    <property type="match status" value="1"/>
</dbReference>
<dbReference type="InterPro" id="IPR050112">
    <property type="entry name" value="Urease_alpha_subunit"/>
</dbReference>
<dbReference type="PANTHER" id="PTHR43440">
    <property type="entry name" value="UREASE"/>
    <property type="match status" value="1"/>
</dbReference>
<dbReference type="OrthoDB" id="1708534at2759"/>
<feature type="domain" description="Urease" evidence="2">
    <location>
        <begin position="1"/>
        <end position="38"/>
    </location>
</feature>
<dbReference type="Proteomes" id="UP000327157">
    <property type="component" value="Chromosome 16"/>
</dbReference>